<dbReference type="EMBL" id="JEMY01000008">
    <property type="protein sequence ID" value="EXI90200.1"/>
    <property type="molecule type" value="Genomic_DNA"/>
</dbReference>
<comment type="subcellular location">
    <subcellularLocation>
        <location evidence="1">Membrane</location>
        <topology evidence="1">Multi-pass membrane protein</topology>
    </subcellularLocation>
</comment>
<dbReference type="GO" id="GO:0016020">
    <property type="term" value="C:membrane"/>
    <property type="evidence" value="ECO:0007669"/>
    <property type="project" value="UniProtKB-SubCell"/>
</dbReference>
<name>A0A011QMD0_ACCRE</name>
<dbReference type="Pfam" id="PF06271">
    <property type="entry name" value="RDD"/>
    <property type="match status" value="1"/>
</dbReference>
<accession>A0A011QMD0</accession>
<feature type="transmembrane region" description="Helical" evidence="6">
    <location>
        <begin position="190"/>
        <end position="212"/>
    </location>
</feature>
<evidence type="ECO:0000256" key="3">
    <source>
        <dbReference type="ARBA" id="ARBA00022989"/>
    </source>
</evidence>
<feature type="transmembrane region" description="Helical" evidence="6">
    <location>
        <begin position="128"/>
        <end position="151"/>
    </location>
</feature>
<evidence type="ECO:0000259" key="7">
    <source>
        <dbReference type="Pfam" id="PF06271"/>
    </source>
</evidence>
<keyword evidence="9" id="KW-1185">Reference proteome</keyword>
<dbReference type="InterPro" id="IPR010432">
    <property type="entry name" value="RDD"/>
</dbReference>
<sequence length="321" mass="35152">MQSDDDTKLYAVVAKELSISRRDEGLWTMAFALENGDERATKARYIRERVAFLKRNRNGGGRRDESSASPAAADVAPEVNIQKKVAPPARQIGQVSPWARFFARTIDLGVVTALVFSAGVAMELSLPSWTLGAWTAALLGFLVFGIALLAYEAISVSEFGTTIGKAVFGLRIKPEQGGILDAKSAFRRAFWVWASGNGCYLLFPGASILFWWRGHRILKTTGSTPWDKRVETTVEQGGIGSFRFLLGASLSIVMLVGILTIAAFNKRAFKKEQRMFSYEEALGTSAPRRSLSDEEAFGTAVPRRSLSDEEAFGTAVPRRGQ</sequence>
<keyword evidence="4 6" id="KW-0472">Membrane</keyword>
<keyword evidence="3 6" id="KW-1133">Transmembrane helix</keyword>
<feature type="transmembrane region" description="Helical" evidence="6">
    <location>
        <begin position="244"/>
        <end position="265"/>
    </location>
</feature>
<keyword evidence="2 6" id="KW-0812">Transmembrane</keyword>
<evidence type="ECO:0000256" key="2">
    <source>
        <dbReference type="ARBA" id="ARBA00022692"/>
    </source>
</evidence>
<evidence type="ECO:0000256" key="1">
    <source>
        <dbReference type="ARBA" id="ARBA00004141"/>
    </source>
</evidence>
<evidence type="ECO:0000256" key="4">
    <source>
        <dbReference type="ARBA" id="ARBA00023136"/>
    </source>
</evidence>
<comment type="caution">
    <text evidence="8">The sequence shown here is derived from an EMBL/GenBank/DDBJ whole genome shotgun (WGS) entry which is preliminary data.</text>
</comment>
<organism evidence="8 9">
    <name type="scientific">Accumulibacter regalis</name>
    <dbReference type="NCBI Taxonomy" id="522306"/>
    <lineage>
        <taxon>Bacteria</taxon>
        <taxon>Pseudomonadati</taxon>
        <taxon>Pseudomonadota</taxon>
        <taxon>Betaproteobacteria</taxon>
        <taxon>Candidatus Accumulibacter</taxon>
    </lineage>
</organism>
<evidence type="ECO:0000313" key="9">
    <source>
        <dbReference type="Proteomes" id="UP000022141"/>
    </source>
</evidence>
<dbReference type="AlphaFoldDB" id="A0A011QMD0"/>
<proteinExistence type="predicted"/>
<evidence type="ECO:0000313" key="8">
    <source>
        <dbReference type="EMBL" id="EXI90200.1"/>
    </source>
</evidence>
<dbReference type="Proteomes" id="UP000022141">
    <property type="component" value="Unassembled WGS sequence"/>
</dbReference>
<protein>
    <submittedName>
        <fullName evidence="8">RDD family protein</fullName>
    </submittedName>
</protein>
<feature type="region of interest" description="Disordered" evidence="5">
    <location>
        <begin position="283"/>
        <end position="321"/>
    </location>
</feature>
<gene>
    <name evidence="8" type="ORF">AW11_00903</name>
</gene>
<feature type="domain" description="RDD" evidence="7">
    <location>
        <begin position="96"/>
        <end position="266"/>
    </location>
</feature>
<evidence type="ECO:0000256" key="6">
    <source>
        <dbReference type="SAM" id="Phobius"/>
    </source>
</evidence>
<evidence type="ECO:0000256" key="5">
    <source>
        <dbReference type="SAM" id="MobiDB-lite"/>
    </source>
</evidence>
<feature type="transmembrane region" description="Helical" evidence="6">
    <location>
        <begin position="101"/>
        <end position="122"/>
    </location>
</feature>
<reference evidence="8" key="1">
    <citation type="submission" date="2014-02" db="EMBL/GenBank/DDBJ databases">
        <title>Expanding our view of genomic diversity in Candidatus Accumulibacter clades.</title>
        <authorList>
            <person name="Skennerton C.T."/>
            <person name="Barr J.J."/>
            <person name="Slater F.R."/>
            <person name="Bond P.L."/>
            <person name="Tyson G.W."/>
        </authorList>
    </citation>
    <scope>NUCLEOTIDE SEQUENCE [LARGE SCALE GENOMIC DNA]</scope>
</reference>